<dbReference type="OrthoDB" id="1434097at2759"/>
<sequence length="252" mass="29034">MPCSLRPVDVGPAAPLKRNGLEAFDLSDTAFDSERRHSGKHSNEMRSNQTEAHITKESEDHHKLIQDFGGNDMIPITLGKEVEDNIVVKTLVELEKYLKMSLKDIVSFETNTLRLLSTFNFLSNLPFKDVTLSYRLKQLEARQNEVAIKISEAENFNDEAPLKEVVLKEQIIRLEEEIKVCEAALSSLDEGKNKCIEETIRYKKELENVRKNKSQMVEDQRKVEQELFEVAYKWSVVCNKYELDRMAARNPS</sequence>
<dbReference type="Proteomes" id="UP000291084">
    <property type="component" value="Chromosome 10"/>
</dbReference>
<accession>A0A0S3T0E2</accession>
<feature type="compositionally biased region" description="Basic and acidic residues" evidence="1">
    <location>
        <begin position="32"/>
        <end position="44"/>
    </location>
</feature>
<name>A0A0S3T0E2_PHAAN</name>
<reference evidence="2 3" key="1">
    <citation type="journal article" date="2015" name="Sci. Rep.">
        <title>The power of single molecule real-time sequencing technology in the de novo assembly of a eukaryotic genome.</title>
        <authorList>
            <person name="Sakai H."/>
            <person name="Naito K."/>
            <person name="Ogiso-Tanaka E."/>
            <person name="Takahashi Y."/>
            <person name="Iseki K."/>
            <person name="Muto C."/>
            <person name="Satou K."/>
            <person name="Teruya K."/>
            <person name="Shiroma A."/>
            <person name="Shimoji M."/>
            <person name="Hirano T."/>
            <person name="Itoh T."/>
            <person name="Kaga A."/>
            <person name="Tomooka N."/>
        </authorList>
    </citation>
    <scope>NUCLEOTIDE SEQUENCE [LARGE SCALE GENOMIC DNA]</scope>
    <source>
        <strain evidence="3">cv. Shumari</strain>
    </source>
</reference>
<dbReference type="AlphaFoldDB" id="A0A0S3T0E2"/>
<keyword evidence="3" id="KW-1185">Reference proteome</keyword>
<gene>
    <name evidence="2" type="primary">Vigan.10G003900</name>
    <name evidence="2" type="ORF">VIGAN_10003900</name>
</gene>
<dbReference type="EMBL" id="AP015043">
    <property type="protein sequence ID" value="BAT98714.1"/>
    <property type="molecule type" value="Genomic_DNA"/>
</dbReference>
<evidence type="ECO:0000313" key="3">
    <source>
        <dbReference type="Proteomes" id="UP000291084"/>
    </source>
</evidence>
<evidence type="ECO:0000313" key="2">
    <source>
        <dbReference type="EMBL" id="BAT98714.1"/>
    </source>
</evidence>
<protein>
    <submittedName>
        <fullName evidence="2">Uncharacterized protein</fullName>
    </submittedName>
</protein>
<evidence type="ECO:0000256" key="1">
    <source>
        <dbReference type="SAM" id="MobiDB-lite"/>
    </source>
</evidence>
<proteinExistence type="predicted"/>
<feature type="region of interest" description="Disordered" evidence="1">
    <location>
        <begin position="32"/>
        <end position="56"/>
    </location>
</feature>
<organism evidence="2 3">
    <name type="scientific">Vigna angularis var. angularis</name>
    <dbReference type="NCBI Taxonomy" id="157739"/>
    <lineage>
        <taxon>Eukaryota</taxon>
        <taxon>Viridiplantae</taxon>
        <taxon>Streptophyta</taxon>
        <taxon>Embryophyta</taxon>
        <taxon>Tracheophyta</taxon>
        <taxon>Spermatophyta</taxon>
        <taxon>Magnoliopsida</taxon>
        <taxon>eudicotyledons</taxon>
        <taxon>Gunneridae</taxon>
        <taxon>Pentapetalae</taxon>
        <taxon>rosids</taxon>
        <taxon>fabids</taxon>
        <taxon>Fabales</taxon>
        <taxon>Fabaceae</taxon>
        <taxon>Papilionoideae</taxon>
        <taxon>50 kb inversion clade</taxon>
        <taxon>NPAAA clade</taxon>
        <taxon>indigoferoid/millettioid clade</taxon>
        <taxon>Phaseoleae</taxon>
        <taxon>Vigna</taxon>
    </lineage>
</organism>